<organism evidence="7 8">
    <name type="scientific">Iris pallida</name>
    <name type="common">Sweet iris</name>
    <dbReference type="NCBI Taxonomy" id="29817"/>
    <lineage>
        <taxon>Eukaryota</taxon>
        <taxon>Viridiplantae</taxon>
        <taxon>Streptophyta</taxon>
        <taxon>Embryophyta</taxon>
        <taxon>Tracheophyta</taxon>
        <taxon>Spermatophyta</taxon>
        <taxon>Magnoliopsida</taxon>
        <taxon>Liliopsida</taxon>
        <taxon>Asparagales</taxon>
        <taxon>Iridaceae</taxon>
        <taxon>Iridoideae</taxon>
        <taxon>Irideae</taxon>
        <taxon>Iris</taxon>
    </lineage>
</organism>
<keyword evidence="4 6" id="KW-1133">Transmembrane helix</keyword>
<feature type="transmembrane region" description="Helical" evidence="6">
    <location>
        <begin position="202"/>
        <end position="220"/>
    </location>
</feature>
<dbReference type="InterPro" id="IPR045069">
    <property type="entry name" value="MATE_euk"/>
</dbReference>
<evidence type="ECO:0000256" key="1">
    <source>
        <dbReference type="ARBA" id="ARBA00004141"/>
    </source>
</evidence>
<keyword evidence="5 6" id="KW-0472">Membrane</keyword>
<dbReference type="Pfam" id="PF01554">
    <property type="entry name" value="MatE"/>
    <property type="match status" value="2"/>
</dbReference>
<dbReference type="GO" id="GO:0016020">
    <property type="term" value="C:membrane"/>
    <property type="evidence" value="ECO:0007669"/>
    <property type="project" value="UniProtKB-SubCell"/>
</dbReference>
<dbReference type="PANTHER" id="PTHR11206">
    <property type="entry name" value="MULTIDRUG RESISTANCE PROTEIN"/>
    <property type="match status" value="1"/>
</dbReference>
<dbReference type="AlphaFoldDB" id="A0AAX6HUB9"/>
<evidence type="ECO:0000256" key="6">
    <source>
        <dbReference type="RuleBase" id="RU004914"/>
    </source>
</evidence>
<feature type="transmembrane region" description="Helical" evidence="6">
    <location>
        <begin position="164"/>
        <end position="186"/>
    </location>
</feature>
<evidence type="ECO:0000313" key="8">
    <source>
        <dbReference type="Proteomes" id="UP001140949"/>
    </source>
</evidence>
<gene>
    <name evidence="7" type="ORF">M6B38_290910</name>
</gene>
<dbReference type="EMBL" id="JANAVB010006598">
    <property type="protein sequence ID" value="KAJ6844650.1"/>
    <property type="molecule type" value="Genomic_DNA"/>
</dbReference>
<dbReference type="Proteomes" id="UP001140949">
    <property type="component" value="Unassembled WGS sequence"/>
</dbReference>
<keyword evidence="3 6" id="KW-0812">Transmembrane</keyword>
<evidence type="ECO:0000256" key="2">
    <source>
        <dbReference type="ARBA" id="ARBA00010199"/>
    </source>
</evidence>
<comment type="similarity">
    <text evidence="2 6">Belongs to the multi antimicrobial extrusion (MATE) (TC 2.A.66.1) family.</text>
</comment>
<evidence type="ECO:0000313" key="7">
    <source>
        <dbReference type="EMBL" id="KAJ6844650.1"/>
    </source>
</evidence>
<feature type="transmembrane region" description="Helical" evidence="6">
    <location>
        <begin position="317"/>
        <end position="339"/>
    </location>
</feature>
<evidence type="ECO:0000256" key="4">
    <source>
        <dbReference type="ARBA" id="ARBA00022989"/>
    </source>
</evidence>
<protein>
    <recommendedName>
        <fullName evidence="6">Protein DETOXIFICATION</fullName>
    </recommendedName>
    <alternativeName>
        <fullName evidence="6">Multidrug and toxic compound extrusion protein</fullName>
    </alternativeName>
</protein>
<feature type="transmembrane region" description="Helical" evidence="6">
    <location>
        <begin position="241"/>
        <end position="265"/>
    </location>
</feature>
<proteinExistence type="inferred from homology"/>
<evidence type="ECO:0000256" key="3">
    <source>
        <dbReference type="ARBA" id="ARBA00022692"/>
    </source>
</evidence>
<feature type="transmembrane region" description="Helical" evidence="6">
    <location>
        <begin position="271"/>
        <end position="297"/>
    </location>
</feature>
<feature type="transmembrane region" description="Helical" evidence="6">
    <location>
        <begin position="416"/>
        <end position="439"/>
    </location>
</feature>
<dbReference type="GO" id="GO:0015297">
    <property type="term" value="F:antiporter activity"/>
    <property type="evidence" value="ECO:0007669"/>
    <property type="project" value="InterPro"/>
</dbReference>
<dbReference type="GO" id="GO:1990961">
    <property type="term" value="P:xenobiotic detoxification by transmembrane export across the plasma membrane"/>
    <property type="evidence" value="ECO:0007669"/>
    <property type="project" value="InterPro"/>
</dbReference>
<keyword evidence="8" id="KW-1185">Reference proteome</keyword>
<reference evidence="7" key="2">
    <citation type="submission" date="2023-04" db="EMBL/GenBank/DDBJ databases">
        <authorList>
            <person name="Bruccoleri R.E."/>
            <person name="Oakeley E.J."/>
            <person name="Faust A.-M."/>
            <person name="Dessus-Babus S."/>
            <person name="Altorfer M."/>
            <person name="Burckhardt D."/>
            <person name="Oertli M."/>
            <person name="Naumann U."/>
            <person name="Petersen F."/>
            <person name="Wong J."/>
        </authorList>
    </citation>
    <scope>NUCLEOTIDE SEQUENCE</scope>
    <source>
        <strain evidence="7">GSM-AAB239-AS_SAM_17_03QT</strain>
        <tissue evidence="7">Leaf</tissue>
    </source>
</reference>
<comment type="caution">
    <text evidence="7">The sequence shown here is derived from an EMBL/GenBank/DDBJ whole genome shotgun (WGS) entry which is preliminary data.</text>
</comment>
<dbReference type="CDD" id="cd13132">
    <property type="entry name" value="MATE_eukaryotic"/>
    <property type="match status" value="1"/>
</dbReference>
<dbReference type="InterPro" id="IPR002528">
    <property type="entry name" value="MATE_fam"/>
</dbReference>
<feature type="transmembrane region" description="Helical" evidence="6">
    <location>
        <begin position="21"/>
        <end position="44"/>
    </location>
</feature>
<evidence type="ECO:0000256" key="5">
    <source>
        <dbReference type="ARBA" id="ARBA00023136"/>
    </source>
</evidence>
<name>A0AAX6HUB9_IRIPA</name>
<feature type="transmembrane region" description="Helical" evidence="6">
    <location>
        <begin position="359"/>
        <end position="381"/>
    </location>
</feature>
<comment type="subcellular location">
    <subcellularLocation>
        <location evidence="1">Membrane</location>
        <topology evidence="1">Multi-pass membrane protein</topology>
    </subcellularLocation>
</comment>
<accession>A0AAX6HUB9</accession>
<feature type="transmembrane region" description="Helical" evidence="6">
    <location>
        <begin position="388"/>
        <end position="410"/>
    </location>
</feature>
<dbReference type="GO" id="GO:0042910">
    <property type="term" value="F:xenobiotic transmembrane transporter activity"/>
    <property type="evidence" value="ECO:0007669"/>
    <property type="project" value="InterPro"/>
</dbReference>
<dbReference type="NCBIfam" id="TIGR00797">
    <property type="entry name" value="matE"/>
    <property type="match status" value="1"/>
</dbReference>
<feature type="transmembrane region" description="Helical" evidence="6">
    <location>
        <begin position="64"/>
        <end position="87"/>
    </location>
</feature>
<reference evidence="7" key="1">
    <citation type="journal article" date="2023" name="GigaByte">
        <title>Genome assembly of the bearded iris, Iris pallida Lam.</title>
        <authorList>
            <person name="Bruccoleri R.E."/>
            <person name="Oakeley E.J."/>
            <person name="Faust A.M.E."/>
            <person name="Altorfer M."/>
            <person name="Dessus-Babus S."/>
            <person name="Burckhardt D."/>
            <person name="Oertli M."/>
            <person name="Naumann U."/>
            <person name="Petersen F."/>
            <person name="Wong J."/>
        </authorList>
    </citation>
    <scope>NUCLEOTIDE SEQUENCE</scope>
    <source>
        <strain evidence="7">GSM-AAB239-AS_SAM_17_03QT</strain>
    </source>
</reference>
<feature type="transmembrane region" description="Helical" evidence="6">
    <location>
        <begin position="99"/>
        <end position="121"/>
    </location>
</feature>
<sequence length="469" mass="50444">MKGMRRLAAKTVDECKKSWHIAGPAILTGVLQFSIWFITTAFVGHLGSTELAAVSIAQNVIEGFAYGILLGMGSALETLCGQAVGAGQLNMLGIYTQRSCIITLATALLLTPVYVFTTPILKLLRQSDDISELAGKYAVCAIPQLFAYALNFPLQKFFQSQSKVWVMAAISGIAVAIHTVLNWVFVRKLGHGLAGAAVVGNLSWWFIVLAQVAYMVSGYFPESWTGFSKSAFRSLSGFVRLSLASAIMLCLELWYYTAVLIMVGYLKNPSIQVSAMSICMNIQLWTLMVALGFNAAISVRVSNELGAGHPKAAKFSVAVNMLTAAVLGIVCTVAVLAGRNLLPRLFTEVPEVVTEASRMGFLLAATVLLGFVQPVLSGVAVGAGWQSLVAFLNIGCYYLIGLPIGAVLGFKLKRNAMGIWSGMLAGSLLQTAILLIITFRTKWKKEALQAEERIKSWGGPIEPQQSPTN</sequence>